<dbReference type="SUPFAM" id="SSF102114">
    <property type="entry name" value="Radical SAM enzymes"/>
    <property type="match status" value="1"/>
</dbReference>
<dbReference type="AlphaFoldDB" id="X0XM35"/>
<dbReference type="Gene3D" id="3.20.20.70">
    <property type="entry name" value="Aldolase class I"/>
    <property type="match status" value="1"/>
</dbReference>
<dbReference type="PANTHER" id="PTHR11228:SF7">
    <property type="entry name" value="PQQA PEPTIDE CYCLASE"/>
    <property type="match status" value="1"/>
</dbReference>
<feature type="domain" description="4Fe4S-binding SPASM" evidence="1">
    <location>
        <begin position="147"/>
        <end position="206"/>
    </location>
</feature>
<dbReference type="CDD" id="cd21109">
    <property type="entry name" value="SPASM"/>
    <property type="match status" value="1"/>
</dbReference>
<dbReference type="Pfam" id="PF13186">
    <property type="entry name" value="SPASM"/>
    <property type="match status" value="1"/>
</dbReference>
<gene>
    <name evidence="2" type="ORF">S01H1_63537</name>
</gene>
<dbReference type="EMBL" id="BARS01041823">
    <property type="protein sequence ID" value="GAG36392.1"/>
    <property type="molecule type" value="Genomic_DNA"/>
</dbReference>
<feature type="non-terminal residue" evidence="2">
    <location>
        <position position="1"/>
    </location>
</feature>
<evidence type="ECO:0000313" key="2">
    <source>
        <dbReference type="EMBL" id="GAG36392.1"/>
    </source>
</evidence>
<dbReference type="InterPro" id="IPR050377">
    <property type="entry name" value="Radical_SAM_PqqE_MftC-like"/>
</dbReference>
<protein>
    <recommendedName>
        <fullName evidence="1">4Fe4S-binding SPASM domain-containing protein</fullName>
    </recommendedName>
</protein>
<dbReference type="InterPro" id="IPR023885">
    <property type="entry name" value="4Fe4S-binding_SPASM_dom"/>
</dbReference>
<name>X0XM35_9ZZZZ</name>
<dbReference type="InterPro" id="IPR013785">
    <property type="entry name" value="Aldolase_TIM"/>
</dbReference>
<dbReference type="InterPro" id="IPR058240">
    <property type="entry name" value="rSAM_sf"/>
</dbReference>
<dbReference type="PANTHER" id="PTHR11228">
    <property type="entry name" value="RADICAL SAM DOMAIN PROTEIN"/>
    <property type="match status" value="1"/>
</dbReference>
<sequence>LEGLDYILLSLDYPKAELHDKMRGIKVFDKVLESIKLANKNDIKPIISTVVMKDNLKYLENMCELAENLNCSIEIYPCEDIIRDYPENSYQIDNIYDLIPEISIWANLIRSLRRRYKNILTDPVSIEVVENGGFGGYPLYHQETLRCHVAEAYVFISHDGYVHYPCKIHPISSFNALKHSLHDIYYSKEVKDIMKKHDSYNFCENCRLGCAIASSIPTHWKTVYSKYIKGFLDGNLR</sequence>
<organism evidence="2">
    <name type="scientific">marine sediment metagenome</name>
    <dbReference type="NCBI Taxonomy" id="412755"/>
    <lineage>
        <taxon>unclassified sequences</taxon>
        <taxon>metagenomes</taxon>
        <taxon>ecological metagenomes</taxon>
    </lineage>
</organism>
<accession>X0XM35</accession>
<evidence type="ECO:0000259" key="1">
    <source>
        <dbReference type="Pfam" id="PF13186"/>
    </source>
</evidence>
<proteinExistence type="predicted"/>
<reference evidence="2" key="1">
    <citation type="journal article" date="2014" name="Front. Microbiol.">
        <title>High frequency of phylogenetically diverse reductive dehalogenase-homologous genes in deep subseafloor sedimentary metagenomes.</title>
        <authorList>
            <person name="Kawai M."/>
            <person name="Futagami T."/>
            <person name="Toyoda A."/>
            <person name="Takaki Y."/>
            <person name="Nishi S."/>
            <person name="Hori S."/>
            <person name="Arai W."/>
            <person name="Tsubouchi T."/>
            <person name="Morono Y."/>
            <person name="Uchiyama I."/>
            <person name="Ito T."/>
            <person name="Fujiyama A."/>
            <person name="Inagaki F."/>
            <person name="Takami H."/>
        </authorList>
    </citation>
    <scope>NUCLEOTIDE SEQUENCE</scope>
    <source>
        <strain evidence="2">Expedition CK06-06</strain>
    </source>
</reference>
<comment type="caution">
    <text evidence="2">The sequence shown here is derived from an EMBL/GenBank/DDBJ whole genome shotgun (WGS) entry which is preliminary data.</text>
</comment>